<reference evidence="3" key="1">
    <citation type="journal article" date="2019" name="Int. J. Syst. Evol. Microbiol.">
        <title>The Global Catalogue of Microorganisms (GCM) 10K type strain sequencing project: providing services to taxonomists for standard genome sequencing and annotation.</title>
        <authorList>
            <consortium name="The Broad Institute Genomics Platform"/>
            <consortium name="The Broad Institute Genome Sequencing Center for Infectious Disease"/>
            <person name="Wu L."/>
            <person name="Ma J."/>
        </authorList>
    </citation>
    <scope>NUCLEOTIDE SEQUENCE [LARGE SCALE GENOMIC DNA]</scope>
    <source>
        <strain evidence="3">JCM 30774</strain>
    </source>
</reference>
<evidence type="ECO:0000259" key="1">
    <source>
        <dbReference type="Pfam" id="PF12973"/>
    </source>
</evidence>
<dbReference type="CDD" id="cd20301">
    <property type="entry name" value="cupin_ChrR"/>
    <property type="match status" value="1"/>
</dbReference>
<dbReference type="Gene3D" id="1.10.10.1320">
    <property type="entry name" value="Anti-sigma factor, zinc-finger domain"/>
    <property type="match status" value="1"/>
</dbReference>
<dbReference type="RefSeq" id="WP_377365937.1">
    <property type="nucleotide sequence ID" value="NZ_JBHTMN010000006.1"/>
</dbReference>
<organism evidence="2 3">
    <name type="scientific">Rhodanobacter aciditrophus</name>
    <dbReference type="NCBI Taxonomy" id="1623218"/>
    <lineage>
        <taxon>Bacteria</taxon>
        <taxon>Pseudomonadati</taxon>
        <taxon>Pseudomonadota</taxon>
        <taxon>Gammaproteobacteria</taxon>
        <taxon>Lysobacterales</taxon>
        <taxon>Rhodanobacteraceae</taxon>
        <taxon>Rhodanobacter</taxon>
    </lineage>
</organism>
<accession>A0ABW4AYC5</accession>
<dbReference type="InterPro" id="IPR012807">
    <property type="entry name" value="Anti-sigma_ChrR"/>
</dbReference>
<dbReference type="EMBL" id="JBHTMN010000006">
    <property type="protein sequence ID" value="MFD1382762.1"/>
    <property type="molecule type" value="Genomic_DNA"/>
</dbReference>
<protein>
    <submittedName>
        <fullName evidence="2">ChrR family anti-sigma-E factor</fullName>
    </submittedName>
</protein>
<sequence length="234" mass="25633">MLCYHPSLDMLVDYSSGALALPHALAVSAHLDQCAECREQLKRLNTLGAELFSEQPTSASDSQLSALKANVLEAIQGQTEVSAKTEVTQASELNETLKDIPASLRRLIPKGFDSLSWMSLTPSFKLAMLSSEPGGAQVALSRIKAGAHMPTHTHTGNEITLVLTGAFSDEEGVYRRGDFICRNDDDKHKPRVTKDAECICLIVLDAPIEFTGWLTRFLNPIMRRFHPNNTPAEA</sequence>
<evidence type="ECO:0000313" key="3">
    <source>
        <dbReference type="Proteomes" id="UP001597059"/>
    </source>
</evidence>
<dbReference type="Gene3D" id="2.60.120.10">
    <property type="entry name" value="Jelly Rolls"/>
    <property type="match status" value="1"/>
</dbReference>
<dbReference type="NCBIfam" id="TIGR02451">
    <property type="entry name" value="anti_sig_ChrR"/>
    <property type="match status" value="1"/>
</dbReference>
<dbReference type="InterPro" id="IPR025979">
    <property type="entry name" value="ChrR-like_cupin_dom"/>
</dbReference>
<feature type="domain" description="ChrR-like cupin" evidence="1">
    <location>
        <begin position="113"/>
        <end position="203"/>
    </location>
</feature>
<gene>
    <name evidence="2" type="ORF">ACFQ45_05270</name>
</gene>
<proteinExistence type="predicted"/>
<dbReference type="InterPro" id="IPR011051">
    <property type="entry name" value="RmlC_Cupin_sf"/>
</dbReference>
<dbReference type="Pfam" id="PF12973">
    <property type="entry name" value="Cupin_7"/>
    <property type="match status" value="1"/>
</dbReference>
<dbReference type="Proteomes" id="UP001597059">
    <property type="component" value="Unassembled WGS sequence"/>
</dbReference>
<evidence type="ECO:0000313" key="2">
    <source>
        <dbReference type="EMBL" id="MFD1382762.1"/>
    </source>
</evidence>
<name>A0ABW4AYC5_9GAMM</name>
<comment type="caution">
    <text evidence="2">The sequence shown here is derived from an EMBL/GenBank/DDBJ whole genome shotgun (WGS) entry which is preliminary data.</text>
</comment>
<dbReference type="InterPro" id="IPR014710">
    <property type="entry name" value="RmlC-like_jellyroll"/>
</dbReference>
<keyword evidence="3" id="KW-1185">Reference proteome</keyword>
<dbReference type="SUPFAM" id="SSF51182">
    <property type="entry name" value="RmlC-like cupins"/>
    <property type="match status" value="1"/>
</dbReference>
<dbReference type="InterPro" id="IPR041916">
    <property type="entry name" value="Anti_sigma_zinc_sf"/>
</dbReference>